<proteinExistence type="predicted"/>
<sequence>PYNNQLLGLFWMLPMQQQYLICYINVVQTDNMYQTNWFNMYLTLLVVINNNTKTQLVAQSLSEDEMTKLYE</sequence>
<dbReference type="Proteomes" id="UP000789702">
    <property type="component" value="Unassembled WGS sequence"/>
</dbReference>
<name>A0ACA9LV84_9GLOM</name>
<organism evidence="1 2">
    <name type="scientific">Dentiscutata heterogama</name>
    <dbReference type="NCBI Taxonomy" id="1316150"/>
    <lineage>
        <taxon>Eukaryota</taxon>
        <taxon>Fungi</taxon>
        <taxon>Fungi incertae sedis</taxon>
        <taxon>Mucoromycota</taxon>
        <taxon>Glomeromycotina</taxon>
        <taxon>Glomeromycetes</taxon>
        <taxon>Diversisporales</taxon>
        <taxon>Gigasporaceae</taxon>
        <taxon>Dentiscutata</taxon>
    </lineage>
</organism>
<comment type="caution">
    <text evidence="1">The sequence shown here is derived from an EMBL/GenBank/DDBJ whole genome shotgun (WGS) entry which is preliminary data.</text>
</comment>
<evidence type="ECO:0000313" key="2">
    <source>
        <dbReference type="Proteomes" id="UP000789702"/>
    </source>
</evidence>
<keyword evidence="2" id="KW-1185">Reference proteome</keyword>
<feature type="non-terminal residue" evidence="1">
    <location>
        <position position="1"/>
    </location>
</feature>
<accession>A0ACA9LV84</accession>
<protein>
    <submittedName>
        <fullName evidence="1">7206_t:CDS:1</fullName>
    </submittedName>
</protein>
<gene>
    <name evidence="1" type="ORF">DHETER_LOCUS5292</name>
</gene>
<reference evidence="1" key="1">
    <citation type="submission" date="2021-06" db="EMBL/GenBank/DDBJ databases">
        <authorList>
            <person name="Kallberg Y."/>
            <person name="Tangrot J."/>
            <person name="Rosling A."/>
        </authorList>
    </citation>
    <scope>NUCLEOTIDE SEQUENCE</scope>
    <source>
        <strain evidence="1">IL203A</strain>
    </source>
</reference>
<evidence type="ECO:0000313" key="1">
    <source>
        <dbReference type="EMBL" id="CAG8552536.1"/>
    </source>
</evidence>
<dbReference type="EMBL" id="CAJVPU010005777">
    <property type="protein sequence ID" value="CAG8552536.1"/>
    <property type="molecule type" value="Genomic_DNA"/>
</dbReference>